<name>A0A9N9B381_9GLOM</name>
<dbReference type="GO" id="GO:0008270">
    <property type="term" value="F:zinc ion binding"/>
    <property type="evidence" value="ECO:0007669"/>
    <property type="project" value="InterPro"/>
</dbReference>
<dbReference type="OrthoDB" id="2154091at2759"/>
<dbReference type="AlphaFoldDB" id="A0A9N9B381"/>
<protein>
    <submittedName>
        <fullName evidence="3">416_t:CDS:1</fullName>
    </submittedName>
</protein>
<accession>A0A9N9B381</accession>
<feature type="domain" description="Xylanolytic transcriptional activator regulatory" evidence="2">
    <location>
        <begin position="210"/>
        <end position="280"/>
    </location>
</feature>
<evidence type="ECO:0000313" key="4">
    <source>
        <dbReference type="Proteomes" id="UP000789396"/>
    </source>
</evidence>
<keyword evidence="4" id="KW-1185">Reference proteome</keyword>
<dbReference type="GO" id="GO:0003677">
    <property type="term" value="F:DNA binding"/>
    <property type="evidence" value="ECO:0007669"/>
    <property type="project" value="InterPro"/>
</dbReference>
<dbReference type="Gene3D" id="4.10.240.10">
    <property type="entry name" value="Zn(2)-C6 fungal-type DNA-binding domain"/>
    <property type="match status" value="1"/>
</dbReference>
<reference evidence="3" key="1">
    <citation type="submission" date="2021-06" db="EMBL/GenBank/DDBJ databases">
        <authorList>
            <person name="Kallberg Y."/>
            <person name="Tangrot J."/>
            <person name="Rosling A."/>
        </authorList>
    </citation>
    <scope>NUCLEOTIDE SEQUENCE</scope>
    <source>
        <strain evidence="3">IN212</strain>
    </source>
</reference>
<dbReference type="EMBL" id="CAJVPZ010004644">
    <property type="protein sequence ID" value="CAG8549556.1"/>
    <property type="molecule type" value="Genomic_DNA"/>
</dbReference>
<dbReference type="PANTHER" id="PTHR46910:SF1">
    <property type="entry name" value="MISCELLANEOUS ZN(II)2CYS6 TRANSCRIPTION FACTOR (EUROFUNG)-RELATED"/>
    <property type="match status" value="1"/>
</dbReference>
<dbReference type="Pfam" id="PF04082">
    <property type="entry name" value="Fungal_trans"/>
    <property type="match status" value="1"/>
</dbReference>
<dbReference type="GO" id="GO:0000981">
    <property type="term" value="F:DNA-binding transcription factor activity, RNA polymerase II-specific"/>
    <property type="evidence" value="ECO:0007669"/>
    <property type="project" value="InterPro"/>
</dbReference>
<keyword evidence="1" id="KW-0539">Nucleus</keyword>
<dbReference type="GO" id="GO:0006351">
    <property type="term" value="P:DNA-templated transcription"/>
    <property type="evidence" value="ECO:0007669"/>
    <property type="project" value="InterPro"/>
</dbReference>
<dbReference type="InterPro" id="IPR036864">
    <property type="entry name" value="Zn2-C6_fun-type_DNA-bd_sf"/>
</dbReference>
<evidence type="ECO:0000259" key="2">
    <source>
        <dbReference type="Pfam" id="PF04082"/>
    </source>
</evidence>
<proteinExistence type="predicted"/>
<comment type="caution">
    <text evidence="3">The sequence shown here is derived from an EMBL/GenBank/DDBJ whole genome shotgun (WGS) entry which is preliminary data.</text>
</comment>
<dbReference type="PANTHER" id="PTHR46910">
    <property type="entry name" value="TRANSCRIPTION FACTOR PDR1"/>
    <property type="match status" value="1"/>
</dbReference>
<feature type="non-terminal residue" evidence="3">
    <location>
        <position position="1"/>
    </location>
</feature>
<dbReference type="InterPro" id="IPR007219">
    <property type="entry name" value="XnlR_reg_dom"/>
</dbReference>
<evidence type="ECO:0000313" key="3">
    <source>
        <dbReference type="EMBL" id="CAG8549556.1"/>
    </source>
</evidence>
<dbReference type="CDD" id="cd12148">
    <property type="entry name" value="fungal_TF_MHR"/>
    <property type="match status" value="1"/>
</dbReference>
<evidence type="ECO:0000256" key="1">
    <source>
        <dbReference type="ARBA" id="ARBA00023242"/>
    </source>
</evidence>
<organism evidence="3 4">
    <name type="scientific">Racocetra fulgida</name>
    <dbReference type="NCBI Taxonomy" id="60492"/>
    <lineage>
        <taxon>Eukaryota</taxon>
        <taxon>Fungi</taxon>
        <taxon>Fungi incertae sedis</taxon>
        <taxon>Mucoromycota</taxon>
        <taxon>Glomeromycotina</taxon>
        <taxon>Glomeromycetes</taxon>
        <taxon>Diversisporales</taxon>
        <taxon>Gigasporaceae</taxon>
        <taxon>Racocetra</taxon>
    </lineage>
</organism>
<dbReference type="InterPro" id="IPR050987">
    <property type="entry name" value="AtrR-like"/>
</dbReference>
<sequence>RPQCGTCRKSKRECKYELSASSKRGRPRNEVEMLQEQIEDIQNIQYHQLNQMGSLLKMAVLPDAQETMPMASDNNAVGDYLMSNNPTDEAYGWNNFYSPLISDENPPPSLNLDLSGDTLTFFTEFKPDQSDLPIQDPLDQLAAKFKSSLYVGPSSLVTLNDDGEEQLIPQDDFSDLSLVEDQLKVLPIPGIAESLIDVYYQVIETFIFHGFGLHRKVKSDQISDEVKEMQDMAFWGFFASETWVSACYGRPSAIDESTCDVDLLSIPPDSNPDEETRLHIAWVLHINLLRIFAQVRKYLHGWAKIAGSSREENQFRFLDGTLGKWFYTLPHWLKFEEMAQDPKGSFLGEMHTLFWTVLILLHSRNLTMFTSDHSLDDSNLASQTICVHAAIILLHCLDVLMNTVPNFYEQTCTALFSFAPAIRVLTWTAKRGDSKAELMVQRLNEIKKEVAEIARRRFVDQTTGEGRLDGEEKLKGSLNVFKAYEEQATFDSEKQKDNSYKKYRKSPNLPSWVDAGIWLKLKL</sequence>
<dbReference type="Proteomes" id="UP000789396">
    <property type="component" value="Unassembled WGS sequence"/>
</dbReference>
<gene>
    <name evidence="3" type="ORF">RFULGI_LOCUS4589</name>
</gene>